<evidence type="ECO:0000256" key="2">
    <source>
        <dbReference type="ARBA" id="ARBA00011066"/>
    </source>
</evidence>
<evidence type="ECO:0000256" key="1">
    <source>
        <dbReference type="ARBA" id="ARBA00005118"/>
    </source>
</evidence>
<proteinExistence type="inferred from homology"/>
<name>A0A9D9I0C9_9FIRM</name>
<gene>
    <name evidence="9" type="ORF">IAC13_02775</name>
</gene>
<dbReference type="Pfam" id="PF00696">
    <property type="entry name" value="AA_kinase"/>
    <property type="match status" value="1"/>
</dbReference>
<accession>A0A9D9I0C9</accession>
<dbReference type="EMBL" id="JADIML010000081">
    <property type="protein sequence ID" value="MBO8462838.1"/>
    <property type="molecule type" value="Genomic_DNA"/>
</dbReference>
<dbReference type="PANTHER" id="PTHR30409">
    <property type="entry name" value="CARBAMATE KINASE"/>
    <property type="match status" value="1"/>
</dbReference>
<comment type="catalytic activity">
    <reaction evidence="6">
        <text>hydrogencarbonate + NH4(+) + ATP = carbamoyl phosphate + ADP + H2O + H(+)</text>
        <dbReference type="Rhea" id="RHEA:10152"/>
        <dbReference type="ChEBI" id="CHEBI:15377"/>
        <dbReference type="ChEBI" id="CHEBI:15378"/>
        <dbReference type="ChEBI" id="CHEBI:17544"/>
        <dbReference type="ChEBI" id="CHEBI:28938"/>
        <dbReference type="ChEBI" id="CHEBI:30616"/>
        <dbReference type="ChEBI" id="CHEBI:58228"/>
        <dbReference type="ChEBI" id="CHEBI:456216"/>
        <dbReference type="EC" id="2.7.2.2"/>
    </reaction>
</comment>
<dbReference type="NCBIfam" id="NF009007">
    <property type="entry name" value="PRK12352.1"/>
    <property type="match status" value="1"/>
</dbReference>
<dbReference type="InterPro" id="IPR036393">
    <property type="entry name" value="AceGlu_kinase-like_sf"/>
</dbReference>
<feature type="domain" description="Aspartate/glutamate/uridylate kinase" evidence="8">
    <location>
        <begin position="4"/>
        <end position="290"/>
    </location>
</feature>
<evidence type="ECO:0000256" key="3">
    <source>
        <dbReference type="ARBA" id="ARBA00013070"/>
    </source>
</evidence>
<comment type="pathway">
    <text evidence="1">Metabolic intermediate metabolism; carbamoyl phosphate degradation; CO(2) and NH(3) from carbamoyl phosphate: step 1/1.</text>
</comment>
<dbReference type="InterPro" id="IPR001048">
    <property type="entry name" value="Asp/Glu/Uridylate_kinase"/>
</dbReference>
<dbReference type="SUPFAM" id="SSF53633">
    <property type="entry name" value="Carbamate kinase-like"/>
    <property type="match status" value="1"/>
</dbReference>
<dbReference type="PIRSF" id="PIRSF000723">
    <property type="entry name" value="Carbamate_kin"/>
    <property type="match status" value="1"/>
</dbReference>
<dbReference type="GO" id="GO:0005829">
    <property type="term" value="C:cytosol"/>
    <property type="evidence" value="ECO:0007669"/>
    <property type="project" value="TreeGrafter"/>
</dbReference>
<dbReference type="CDD" id="cd04235">
    <property type="entry name" value="AAK_CK"/>
    <property type="match status" value="1"/>
</dbReference>
<dbReference type="AlphaFoldDB" id="A0A9D9I0C9"/>
<dbReference type="GO" id="GO:0019546">
    <property type="term" value="P:L-arginine deiminase pathway"/>
    <property type="evidence" value="ECO:0007669"/>
    <property type="project" value="TreeGrafter"/>
</dbReference>
<evidence type="ECO:0000313" key="9">
    <source>
        <dbReference type="EMBL" id="MBO8462838.1"/>
    </source>
</evidence>
<keyword evidence="5 7" id="KW-0418">Kinase</keyword>
<keyword evidence="4 7" id="KW-0808">Transferase</keyword>
<reference evidence="9" key="2">
    <citation type="journal article" date="2021" name="PeerJ">
        <title>Extensive microbial diversity within the chicken gut microbiome revealed by metagenomics and culture.</title>
        <authorList>
            <person name="Gilroy R."/>
            <person name="Ravi A."/>
            <person name="Getino M."/>
            <person name="Pursley I."/>
            <person name="Horton D.L."/>
            <person name="Alikhan N.F."/>
            <person name="Baker D."/>
            <person name="Gharbi K."/>
            <person name="Hall N."/>
            <person name="Watson M."/>
            <person name="Adriaenssens E.M."/>
            <person name="Foster-Nyarko E."/>
            <person name="Jarju S."/>
            <person name="Secka A."/>
            <person name="Antonio M."/>
            <person name="Oren A."/>
            <person name="Chaudhuri R.R."/>
            <person name="La Ragione R."/>
            <person name="Hildebrand F."/>
            <person name="Pallen M.J."/>
        </authorList>
    </citation>
    <scope>NUCLEOTIDE SEQUENCE</scope>
    <source>
        <strain evidence="9">E3-2379</strain>
    </source>
</reference>
<evidence type="ECO:0000256" key="5">
    <source>
        <dbReference type="ARBA" id="ARBA00022777"/>
    </source>
</evidence>
<reference evidence="9" key="1">
    <citation type="submission" date="2020-10" db="EMBL/GenBank/DDBJ databases">
        <authorList>
            <person name="Gilroy R."/>
        </authorList>
    </citation>
    <scope>NUCLEOTIDE SEQUENCE</scope>
    <source>
        <strain evidence="9">E3-2379</strain>
    </source>
</reference>
<comment type="caution">
    <text evidence="9">The sequence shown here is derived from an EMBL/GenBank/DDBJ whole genome shotgun (WGS) entry which is preliminary data.</text>
</comment>
<comment type="similarity">
    <text evidence="2 7">Belongs to the carbamate kinase family.</text>
</comment>
<evidence type="ECO:0000256" key="6">
    <source>
        <dbReference type="ARBA" id="ARBA00048467"/>
    </source>
</evidence>
<dbReference type="Proteomes" id="UP000823618">
    <property type="component" value="Unassembled WGS sequence"/>
</dbReference>
<evidence type="ECO:0000313" key="10">
    <source>
        <dbReference type="Proteomes" id="UP000823618"/>
    </source>
</evidence>
<dbReference type="Gene3D" id="3.40.1160.10">
    <property type="entry name" value="Acetylglutamate kinase-like"/>
    <property type="match status" value="1"/>
</dbReference>
<dbReference type="PANTHER" id="PTHR30409:SF1">
    <property type="entry name" value="CARBAMATE KINASE-RELATED"/>
    <property type="match status" value="1"/>
</dbReference>
<dbReference type="GO" id="GO:0008804">
    <property type="term" value="F:carbamate kinase activity"/>
    <property type="evidence" value="ECO:0007669"/>
    <property type="project" value="UniProtKB-EC"/>
</dbReference>
<protein>
    <recommendedName>
        <fullName evidence="3 7">Carbamate kinase</fullName>
    </recommendedName>
</protein>
<dbReference type="PRINTS" id="PR01469">
    <property type="entry name" value="CARBMTKINASE"/>
</dbReference>
<evidence type="ECO:0000256" key="4">
    <source>
        <dbReference type="ARBA" id="ARBA00022679"/>
    </source>
</evidence>
<sequence length="311" mass="33582">MVKKKVVVALGHSALGVTLPEQMSAVKVAAQSISDLVEQGYQVVISHSNGPQVGMIHRAMNEFGKLHGNYTNAPMSVCSAMSQGYIGYDLQNAIHEELLRRGIFKTVVTVITQVAVDPYDDAFFQPTKTIGRILTEEEAEQEKKKGNHVVPVEGGFQRIIAAPEPKEIVEIDAIRSLVDAGHIVIACGGGGIPVLRQDTHLKGASAVIEKDLTSSLLADCLDADDLMILSGIEYLTLHEGCANEEILKQISVQEAKEYVANKSFPKETTGAKLAASITFVENHENRRAIITELTKALDGIEGKIGTIITNN</sequence>
<organism evidence="9 10">
    <name type="scientific">Candidatus Scybalomonas excrementavium</name>
    <dbReference type="NCBI Taxonomy" id="2840943"/>
    <lineage>
        <taxon>Bacteria</taxon>
        <taxon>Bacillati</taxon>
        <taxon>Bacillota</taxon>
        <taxon>Clostridia</taxon>
        <taxon>Lachnospirales</taxon>
        <taxon>Lachnospiraceae</taxon>
        <taxon>Lachnospiraceae incertae sedis</taxon>
        <taxon>Candidatus Scybalomonas</taxon>
    </lineage>
</organism>
<evidence type="ECO:0000259" key="8">
    <source>
        <dbReference type="Pfam" id="PF00696"/>
    </source>
</evidence>
<dbReference type="InterPro" id="IPR003964">
    <property type="entry name" value="Carb_kinase"/>
</dbReference>
<evidence type="ECO:0000256" key="7">
    <source>
        <dbReference type="PIRNR" id="PIRNR000723"/>
    </source>
</evidence>